<organism evidence="5 6">
    <name type="scientific">Stegodyphus mimosarum</name>
    <name type="common">African social velvet spider</name>
    <dbReference type="NCBI Taxonomy" id="407821"/>
    <lineage>
        <taxon>Eukaryota</taxon>
        <taxon>Metazoa</taxon>
        <taxon>Ecdysozoa</taxon>
        <taxon>Arthropoda</taxon>
        <taxon>Chelicerata</taxon>
        <taxon>Arachnida</taxon>
        <taxon>Araneae</taxon>
        <taxon>Araneomorphae</taxon>
        <taxon>Entelegynae</taxon>
        <taxon>Eresoidea</taxon>
        <taxon>Eresidae</taxon>
        <taxon>Stegodyphus</taxon>
    </lineage>
</organism>
<dbReference type="STRING" id="407821.A0A087THI0"/>
<comment type="subcellular location">
    <subcellularLocation>
        <location evidence="1">Nucleus</location>
    </subcellularLocation>
</comment>
<feature type="compositionally biased region" description="Low complexity" evidence="4">
    <location>
        <begin position="273"/>
        <end position="286"/>
    </location>
</feature>
<proteinExistence type="predicted"/>
<evidence type="ECO:0000256" key="2">
    <source>
        <dbReference type="ARBA" id="ARBA00023242"/>
    </source>
</evidence>
<name>A0A087THI0_STEMI</name>
<dbReference type="EMBL" id="KK115251">
    <property type="protein sequence ID" value="KFM64569.1"/>
    <property type="molecule type" value="Genomic_DNA"/>
</dbReference>
<evidence type="ECO:0000256" key="1">
    <source>
        <dbReference type="ARBA" id="ARBA00004123"/>
    </source>
</evidence>
<dbReference type="CDD" id="cd22289">
    <property type="entry name" value="RecQL4_SLD2_NTD"/>
    <property type="match status" value="1"/>
</dbReference>
<dbReference type="Pfam" id="PF11719">
    <property type="entry name" value="Drc1-Sld2"/>
    <property type="match status" value="1"/>
</dbReference>
<gene>
    <name evidence="5" type="ORF">X975_10932</name>
</gene>
<dbReference type="OrthoDB" id="6159109at2759"/>
<evidence type="ECO:0000313" key="5">
    <source>
        <dbReference type="EMBL" id="KFM64569.1"/>
    </source>
</evidence>
<dbReference type="GO" id="GO:0005634">
    <property type="term" value="C:nucleus"/>
    <property type="evidence" value="ECO:0007669"/>
    <property type="project" value="UniProtKB-SubCell"/>
</dbReference>
<keyword evidence="6" id="KW-1185">Reference proteome</keyword>
<reference evidence="5 6" key="1">
    <citation type="submission" date="2013-11" db="EMBL/GenBank/DDBJ databases">
        <title>Genome sequencing of Stegodyphus mimosarum.</title>
        <authorList>
            <person name="Bechsgaard J."/>
        </authorList>
    </citation>
    <scope>NUCLEOTIDE SEQUENCE [LARGE SCALE GENOMIC DNA]</scope>
</reference>
<dbReference type="InterPro" id="IPR021110">
    <property type="entry name" value="DNA_rep_checkpnt_protein"/>
</dbReference>
<evidence type="ECO:0000256" key="3">
    <source>
        <dbReference type="SAM" id="Coils"/>
    </source>
</evidence>
<feature type="non-terminal residue" evidence="5">
    <location>
        <position position="323"/>
    </location>
</feature>
<feature type="coiled-coil region" evidence="3">
    <location>
        <begin position="21"/>
        <end position="75"/>
    </location>
</feature>
<dbReference type="Gene3D" id="1.10.10.1460">
    <property type="match status" value="1"/>
</dbReference>
<sequence>MICALKLNVNSKIKIFGRLVLMEQNNELEKLKVEIKAWEQDFLKRNLRKPSKDDIKNASKNIKDAYRNYWKLRNEKSETIQLVKDDVWSYKLNKSQLKISRGKTSDSATNKICDKIRRKSSTLNFKVVSSIHQKKGISQNGNHIDLNNVAPLNEKGSTELTEINSDLEYKADNGTKNLMICYDAPKQVKSINILSPAINLNSSERTLHFNQEIDREWFERCLNNSNKVLSEENTSGEEEEKTLSVFRNTSTDVTSYVEKNETCTYSEYEVPKNEISNNQNNESSPSRAKEKQTDFATSDDDISCSSIKSKEMDMKLENNVNNG</sequence>
<protein>
    <submittedName>
        <fullName evidence="5">DNA replication regulator SLD2</fullName>
    </submittedName>
</protein>
<feature type="region of interest" description="Disordered" evidence="4">
    <location>
        <begin position="270"/>
        <end position="323"/>
    </location>
</feature>
<evidence type="ECO:0000256" key="4">
    <source>
        <dbReference type="SAM" id="MobiDB-lite"/>
    </source>
</evidence>
<keyword evidence="2" id="KW-0539">Nucleus</keyword>
<dbReference type="GO" id="GO:0006260">
    <property type="term" value="P:DNA replication"/>
    <property type="evidence" value="ECO:0007669"/>
    <property type="project" value="InterPro"/>
</dbReference>
<dbReference type="AlphaFoldDB" id="A0A087THI0"/>
<accession>A0A087THI0</accession>
<dbReference type="Proteomes" id="UP000054359">
    <property type="component" value="Unassembled WGS sequence"/>
</dbReference>
<keyword evidence="3" id="KW-0175">Coiled coil</keyword>
<evidence type="ECO:0000313" key="6">
    <source>
        <dbReference type="Proteomes" id="UP000054359"/>
    </source>
</evidence>